<feature type="transmembrane region" description="Helical" evidence="1">
    <location>
        <begin position="62"/>
        <end position="79"/>
    </location>
</feature>
<feature type="transmembrane region" description="Helical" evidence="1">
    <location>
        <begin position="12"/>
        <end position="31"/>
    </location>
</feature>
<dbReference type="RefSeq" id="WP_167086015.1">
    <property type="nucleotide sequence ID" value="NZ_WHJG01000005.1"/>
</dbReference>
<protein>
    <submittedName>
        <fullName evidence="2">Uncharacterized protein</fullName>
    </submittedName>
</protein>
<dbReference type="EMBL" id="WHJG01000005">
    <property type="protein sequence ID" value="NHZ79044.1"/>
    <property type="molecule type" value="Genomic_DNA"/>
</dbReference>
<evidence type="ECO:0000313" key="3">
    <source>
        <dbReference type="Proteomes" id="UP000621455"/>
    </source>
</evidence>
<feature type="transmembrane region" description="Helical" evidence="1">
    <location>
        <begin position="85"/>
        <end position="103"/>
    </location>
</feature>
<keyword evidence="1" id="KW-0472">Membrane</keyword>
<evidence type="ECO:0000313" key="2">
    <source>
        <dbReference type="EMBL" id="NHZ79044.1"/>
    </source>
</evidence>
<keyword evidence="1" id="KW-1133">Transmembrane helix</keyword>
<evidence type="ECO:0000256" key="1">
    <source>
        <dbReference type="SAM" id="Phobius"/>
    </source>
</evidence>
<feature type="transmembrane region" description="Helical" evidence="1">
    <location>
        <begin position="37"/>
        <end position="55"/>
    </location>
</feature>
<keyword evidence="1" id="KW-0812">Transmembrane</keyword>
<organism evidence="2 3">
    <name type="scientific">Massilia frigida</name>
    <dbReference type="NCBI Taxonomy" id="2609281"/>
    <lineage>
        <taxon>Bacteria</taxon>
        <taxon>Pseudomonadati</taxon>
        <taxon>Pseudomonadota</taxon>
        <taxon>Betaproteobacteria</taxon>
        <taxon>Burkholderiales</taxon>
        <taxon>Oxalobacteraceae</taxon>
        <taxon>Telluria group</taxon>
        <taxon>Massilia</taxon>
    </lineage>
</organism>
<proteinExistence type="predicted"/>
<name>A0ABX0N1D2_9BURK</name>
<accession>A0ABX0N1D2</accession>
<reference evidence="2 3" key="1">
    <citation type="submission" date="2019-10" db="EMBL/GenBank/DDBJ databases">
        <title>Taxonomy of Antarctic Massilia spp.: description of Massilia rubra sp. nov., Massilia aquatica sp. nov., Massilia mucilaginosa sp. nov., Massilia frigida sp. nov. isolated from streams, lakes and regoliths.</title>
        <authorList>
            <person name="Holochova P."/>
            <person name="Sedlacek I."/>
            <person name="Kralova S."/>
            <person name="Maslanova I."/>
            <person name="Busse H.-J."/>
            <person name="Stankova E."/>
            <person name="Vrbovska V."/>
            <person name="Kovarovic V."/>
            <person name="Bartak M."/>
            <person name="Svec P."/>
            <person name="Pantucek R."/>
        </authorList>
    </citation>
    <scope>NUCLEOTIDE SEQUENCE [LARGE SCALE GENOMIC DNA]</scope>
    <source>
        <strain evidence="2 3">CCM 8695</strain>
    </source>
</reference>
<gene>
    <name evidence="2" type="ORF">F2P44_07110</name>
</gene>
<sequence>MKNHLFKPGFRISFTDVIVIILGICGSVVGMRIDTGLGLPIALVVGHFFAFCNVFRLPRKLELIWAAFFLIVAGTTIVWQSPGWYPASALSIICAVVLVGIHMRQPSYHGAGWKYLNPQLPAWWEARRRDTSESGEGANSV</sequence>
<comment type="caution">
    <text evidence="2">The sequence shown here is derived from an EMBL/GenBank/DDBJ whole genome shotgun (WGS) entry which is preliminary data.</text>
</comment>
<keyword evidence="3" id="KW-1185">Reference proteome</keyword>
<dbReference type="Proteomes" id="UP000621455">
    <property type="component" value="Unassembled WGS sequence"/>
</dbReference>